<evidence type="ECO:0000256" key="1">
    <source>
        <dbReference type="SAM" id="MobiDB-lite"/>
    </source>
</evidence>
<dbReference type="GO" id="GO:0032367">
    <property type="term" value="P:intracellular cholesterol transport"/>
    <property type="evidence" value="ECO:0007669"/>
    <property type="project" value="InterPro"/>
</dbReference>
<dbReference type="PANTHER" id="PTHR32059">
    <property type="entry name" value="RAB11-BINDING PROTEIN RELCH"/>
    <property type="match status" value="1"/>
</dbReference>
<name>A0A078GMS9_BRANA</name>
<evidence type="ECO:0000313" key="4">
    <source>
        <dbReference type="Proteomes" id="UP000028999"/>
    </source>
</evidence>
<protein>
    <submittedName>
        <fullName evidence="2">(rape) hypothetical protein</fullName>
    </submittedName>
    <submittedName>
        <fullName evidence="3">BnaC09g41610D protein</fullName>
    </submittedName>
</protein>
<dbReference type="AlphaFoldDB" id="A0A078GMS9"/>
<sequence>MAATPKQFVLRSSSPILPVPLLIRFLVVDPQSLLQEKEALSEKLAISEYEFRLAQEDITRLKTEGQTRSDCSIDKLKDNRTLSYLTGILNRGRSEWPRFEWMQFLLAVSERFGSSYPTHIELPVFLVAVGDDEADLRFLPSDPSTDKSTFEEHHNMIFCILWEMVVDSTAELIINAAKLLKTIIVDKILVQMDAFLEDGSHEAIIAVVRALLVAIPHTTERLRDYLLSKTFQLSASPSSSTDVIRRRERANAFCEAIRALGATDLSQTSVREYLLPAIQNLFKDPDALDPAHMEALEIIMKERSGGTLEPISKAMGAHLGIASPVTSLFEEGGLMGKKETTETTTVAPSSPTLQGPESPKAVAAAAEDNRFRRIMRGNFSEMLRSKAKNPDETPPQNH</sequence>
<dbReference type="GO" id="GO:0005802">
    <property type="term" value="C:trans-Golgi network"/>
    <property type="evidence" value="ECO:0007669"/>
    <property type="project" value="InterPro"/>
</dbReference>
<dbReference type="STRING" id="3708.A0A078GMS9"/>
<reference evidence="2" key="3">
    <citation type="submission" date="2021-01" db="EMBL/GenBank/DDBJ databases">
        <authorList>
            <consortium name="Genoscope - CEA"/>
            <person name="William W."/>
        </authorList>
    </citation>
    <scope>NUCLEOTIDE SEQUENCE</scope>
</reference>
<feature type="compositionally biased region" description="Polar residues" evidence="1">
    <location>
        <begin position="342"/>
        <end position="355"/>
    </location>
</feature>
<dbReference type="Proteomes" id="UP001295469">
    <property type="component" value="Chromosome C09"/>
</dbReference>
<dbReference type="Gramene" id="CDY26507">
    <property type="protein sequence ID" value="CDY26507"/>
    <property type="gene ID" value="GSBRNA2T00035324001"/>
</dbReference>
<accession>A0A078GMS9</accession>
<dbReference type="PANTHER" id="PTHR32059:SF0">
    <property type="entry name" value="RAB11-BINDING PROTEIN RELCH"/>
    <property type="match status" value="1"/>
</dbReference>
<evidence type="ECO:0000313" key="2">
    <source>
        <dbReference type="EMBL" id="CAF1782597.1"/>
    </source>
</evidence>
<gene>
    <name evidence="3" type="primary">BnaC09g41610D</name>
    <name evidence="2" type="ORF">DARMORV10_C09P60810.1</name>
    <name evidence="3" type="ORF">GSBRNA2T00035324001</name>
</gene>
<dbReference type="Proteomes" id="UP000028999">
    <property type="component" value="Unassembled WGS sequence"/>
</dbReference>
<proteinExistence type="predicted"/>
<organism evidence="3 4">
    <name type="scientific">Brassica napus</name>
    <name type="common">Rape</name>
    <dbReference type="NCBI Taxonomy" id="3708"/>
    <lineage>
        <taxon>Eukaryota</taxon>
        <taxon>Viridiplantae</taxon>
        <taxon>Streptophyta</taxon>
        <taxon>Embryophyta</taxon>
        <taxon>Tracheophyta</taxon>
        <taxon>Spermatophyta</taxon>
        <taxon>Magnoliopsida</taxon>
        <taxon>eudicotyledons</taxon>
        <taxon>Gunneridae</taxon>
        <taxon>Pentapetalae</taxon>
        <taxon>rosids</taxon>
        <taxon>malvids</taxon>
        <taxon>Brassicales</taxon>
        <taxon>Brassicaceae</taxon>
        <taxon>Brassiceae</taxon>
        <taxon>Brassica</taxon>
    </lineage>
</organism>
<dbReference type="EMBL" id="LK032190">
    <property type="protein sequence ID" value="CDY26507.1"/>
    <property type="molecule type" value="Genomic_DNA"/>
</dbReference>
<reference evidence="3 4" key="1">
    <citation type="journal article" date="2014" name="Science">
        <title>Plant genetics. Early allopolyploid evolution in the post-Neolithic Brassica napus oilseed genome.</title>
        <authorList>
            <person name="Chalhoub B."/>
            <person name="Denoeud F."/>
            <person name="Liu S."/>
            <person name="Parkin I.A."/>
            <person name="Tang H."/>
            <person name="Wang X."/>
            <person name="Chiquet J."/>
            <person name="Belcram H."/>
            <person name="Tong C."/>
            <person name="Samans B."/>
            <person name="Correa M."/>
            <person name="Da Silva C."/>
            <person name="Just J."/>
            <person name="Falentin C."/>
            <person name="Koh C.S."/>
            <person name="Le Clainche I."/>
            <person name="Bernard M."/>
            <person name="Bento P."/>
            <person name="Noel B."/>
            <person name="Labadie K."/>
            <person name="Alberti A."/>
            <person name="Charles M."/>
            <person name="Arnaud D."/>
            <person name="Guo H."/>
            <person name="Daviaud C."/>
            <person name="Alamery S."/>
            <person name="Jabbari K."/>
            <person name="Zhao M."/>
            <person name="Edger P.P."/>
            <person name="Chelaifa H."/>
            <person name="Tack D."/>
            <person name="Lassalle G."/>
            <person name="Mestiri I."/>
            <person name="Schnel N."/>
            <person name="Le Paslier M.C."/>
            <person name="Fan G."/>
            <person name="Renault V."/>
            <person name="Bayer P.E."/>
            <person name="Golicz A.A."/>
            <person name="Manoli S."/>
            <person name="Lee T.H."/>
            <person name="Thi V.H."/>
            <person name="Chalabi S."/>
            <person name="Hu Q."/>
            <person name="Fan C."/>
            <person name="Tollenaere R."/>
            <person name="Lu Y."/>
            <person name="Battail C."/>
            <person name="Shen J."/>
            <person name="Sidebottom C.H."/>
            <person name="Wang X."/>
            <person name="Canaguier A."/>
            <person name="Chauveau A."/>
            <person name="Berard A."/>
            <person name="Deniot G."/>
            <person name="Guan M."/>
            <person name="Liu Z."/>
            <person name="Sun F."/>
            <person name="Lim Y.P."/>
            <person name="Lyons E."/>
            <person name="Town C.D."/>
            <person name="Bancroft I."/>
            <person name="Wang X."/>
            <person name="Meng J."/>
            <person name="Ma J."/>
            <person name="Pires J.C."/>
            <person name="King G.J."/>
            <person name="Brunel D."/>
            <person name="Delourme R."/>
            <person name="Renard M."/>
            <person name="Aury J.M."/>
            <person name="Adams K.L."/>
            <person name="Batley J."/>
            <person name="Snowdon R.J."/>
            <person name="Tost J."/>
            <person name="Edwards D."/>
            <person name="Zhou Y."/>
            <person name="Hua W."/>
            <person name="Sharpe A.G."/>
            <person name="Paterson A.H."/>
            <person name="Guan C."/>
            <person name="Wincker P."/>
        </authorList>
    </citation>
    <scope>NUCLEOTIDE SEQUENCE [LARGE SCALE GENOMIC DNA]</scope>
    <source>
        <strain evidence="4">cv. Darmor-bzh</strain>
    </source>
</reference>
<feature type="region of interest" description="Disordered" evidence="1">
    <location>
        <begin position="339"/>
        <end position="360"/>
    </location>
</feature>
<feature type="region of interest" description="Disordered" evidence="1">
    <location>
        <begin position="379"/>
        <end position="398"/>
    </location>
</feature>
<evidence type="ECO:0000313" key="3">
    <source>
        <dbReference type="EMBL" id="CDY26507.1"/>
    </source>
</evidence>
<dbReference type="EMBL" id="HG994373">
    <property type="protein sequence ID" value="CAF1782597.1"/>
    <property type="molecule type" value="Genomic_DNA"/>
</dbReference>
<dbReference type="InterPro" id="IPR040362">
    <property type="entry name" value="RELCH"/>
</dbReference>
<dbReference type="InterPro" id="IPR016024">
    <property type="entry name" value="ARM-type_fold"/>
</dbReference>
<keyword evidence="4" id="KW-1185">Reference proteome</keyword>
<dbReference type="PaxDb" id="3708-A0A078GMS9"/>
<dbReference type="SUPFAM" id="SSF48371">
    <property type="entry name" value="ARM repeat"/>
    <property type="match status" value="1"/>
</dbReference>
<reference evidence="3" key="2">
    <citation type="submission" date="2014-06" db="EMBL/GenBank/DDBJ databases">
        <authorList>
            <person name="Genoscope - CEA"/>
        </authorList>
    </citation>
    <scope>NUCLEOTIDE SEQUENCE</scope>
</reference>